<evidence type="ECO:0008006" key="3">
    <source>
        <dbReference type="Google" id="ProtNLM"/>
    </source>
</evidence>
<evidence type="ECO:0000313" key="1">
    <source>
        <dbReference type="EMBL" id="KAA8480063.1"/>
    </source>
</evidence>
<keyword evidence="2" id="KW-1185">Reference proteome</keyword>
<dbReference type="OrthoDB" id="770050at2"/>
<gene>
    <name evidence="1" type="ORF">F1649_15675</name>
</gene>
<dbReference type="Proteomes" id="UP000322918">
    <property type="component" value="Unassembled WGS sequence"/>
</dbReference>
<reference evidence="1 2" key="1">
    <citation type="submission" date="2019-09" db="EMBL/GenBank/DDBJ databases">
        <title>Pararcticibacter amylolyticus gen. nov., sp. nov., isolated from a rottenly hemp rope, and reclassification of Pedobacter tournemirensis as Pararcticibacter tournemirensis comb. nov.</title>
        <authorList>
            <person name="Cai Y."/>
        </authorList>
    </citation>
    <scope>NUCLEOTIDE SEQUENCE [LARGE SCALE GENOMIC DNA]</scope>
    <source>
        <strain evidence="1 2">TF5-37.2-LB10</strain>
    </source>
</reference>
<proteinExistence type="predicted"/>
<evidence type="ECO:0000313" key="2">
    <source>
        <dbReference type="Proteomes" id="UP000322918"/>
    </source>
</evidence>
<name>A0A5M9GZE5_9SPHI</name>
<comment type="caution">
    <text evidence="1">The sequence shown here is derived from an EMBL/GenBank/DDBJ whole genome shotgun (WGS) entry which is preliminary data.</text>
</comment>
<protein>
    <recommendedName>
        <fullName evidence="3">Transposase</fullName>
    </recommendedName>
</protein>
<dbReference type="EMBL" id="VWNE01000026">
    <property type="protein sequence ID" value="KAA8480063.1"/>
    <property type="molecule type" value="Genomic_DNA"/>
</dbReference>
<dbReference type="AlphaFoldDB" id="A0A5M9GZE5"/>
<dbReference type="RefSeq" id="WP_141814975.1">
    <property type="nucleotide sequence ID" value="NZ_VFPL01000001.1"/>
</dbReference>
<accession>A0A5M9GZE5</accession>
<sequence length="98" mass="11436">MKRNRKPPEAKSPNAGEFIKIDPPEPMVYHEYSDYPYCVCGNFEKDDGFNRCDRYGNLIPISVHVELNKYGRCERCGRVIEVNSRTIIGRIENFNKHV</sequence>
<organism evidence="1 2">
    <name type="scientific">Arcticibacter tournemirensis</name>
    <dbReference type="NCBI Taxonomy" id="699437"/>
    <lineage>
        <taxon>Bacteria</taxon>
        <taxon>Pseudomonadati</taxon>
        <taxon>Bacteroidota</taxon>
        <taxon>Sphingobacteriia</taxon>
        <taxon>Sphingobacteriales</taxon>
        <taxon>Sphingobacteriaceae</taxon>
        <taxon>Arcticibacter</taxon>
    </lineage>
</organism>